<gene>
    <name evidence="1" type="ORF">H4O21_12875</name>
</gene>
<keyword evidence="2" id="KW-1185">Reference proteome</keyword>
<sequence>MPVLKTPVVPNNFALSFSSARKEFLSLANTALDNLPGQILHFNYPVSGPSGERLSSDWLWLGENRAPSVLVMISGTHGIEGFAGSGLQRQILPDLVQLLLQQGKLAVLLIHSLNPWGYAWHRRTDHHNIDLNRNFVDFRTPVPDNTGYRLIEADLLSDREVRQAKLHQWEKELGRRDYEQAISSGQYSSPDGLFYGGIRPSWGNNTLVSGLSTLSLAHAKRIVVLDIHSGLGPYGYGELISDHPLHSAGDKLSHRWFGYQVSHSARGNSFSVPKTGLIDFFFHEVIGNRGCFLTYEMGSFGNDALFDLLCQDQYEWNKIDMYSDEEKRKQLMLEHFCPSDPHWQYSVSSRFRQLVGISVDALLGSH</sequence>
<reference evidence="1 2" key="1">
    <citation type="submission" date="2020-08" db="EMBL/GenBank/DDBJ databases">
        <title>Oceanospirillum sp. nov. isolated from marine sediment.</title>
        <authorList>
            <person name="Ji X."/>
        </authorList>
    </citation>
    <scope>NUCLEOTIDE SEQUENCE [LARGE SCALE GENOMIC DNA]</scope>
    <source>
        <strain evidence="1 2">D5</strain>
    </source>
</reference>
<protein>
    <submittedName>
        <fullName evidence="1">DUF2817 domain-containing protein</fullName>
    </submittedName>
</protein>
<proteinExistence type="predicted"/>
<dbReference type="Pfam" id="PF10994">
    <property type="entry name" value="DUF2817"/>
    <property type="match status" value="1"/>
</dbReference>
<accession>A0A839ISH2</accession>
<dbReference type="EMBL" id="JACJFM010000015">
    <property type="protein sequence ID" value="MBB1487502.1"/>
    <property type="molecule type" value="Genomic_DNA"/>
</dbReference>
<dbReference type="InterPro" id="IPR021259">
    <property type="entry name" value="DUF2817"/>
</dbReference>
<dbReference type="SUPFAM" id="SSF53187">
    <property type="entry name" value="Zn-dependent exopeptidases"/>
    <property type="match status" value="1"/>
</dbReference>
<organism evidence="1 2">
    <name type="scientific">Oceanospirillum sediminis</name>
    <dbReference type="NCBI Taxonomy" id="2760088"/>
    <lineage>
        <taxon>Bacteria</taxon>
        <taxon>Pseudomonadati</taxon>
        <taxon>Pseudomonadota</taxon>
        <taxon>Gammaproteobacteria</taxon>
        <taxon>Oceanospirillales</taxon>
        <taxon>Oceanospirillaceae</taxon>
        <taxon>Oceanospirillum</taxon>
    </lineage>
</organism>
<dbReference type="RefSeq" id="WP_182809275.1">
    <property type="nucleotide sequence ID" value="NZ_JACJFM010000015.1"/>
</dbReference>
<dbReference type="Proteomes" id="UP000565262">
    <property type="component" value="Unassembled WGS sequence"/>
</dbReference>
<dbReference type="Gene3D" id="3.40.630.10">
    <property type="entry name" value="Zn peptidases"/>
    <property type="match status" value="1"/>
</dbReference>
<name>A0A839ISH2_9GAMM</name>
<comment type="caution">
    <text evidence="1">The sequence shown here is derived from an EMBL/GenBank/DDBJ whole genome shotgun (WGS) entry which is preliminary data.</text>
</comment>
<dbReference type="CDD" id="cd06233">
    <property type="entry name" value="M14-like"/>
    <property type="match status" value="1"/>
</dbReference>
<dbReference type="AlphaFoldDB" id="A0A839ISH2"/>
<evidence type="ECO:0000313" key="1">
    <source>
        <dbReference type="EMBL" id="MBB1487502.1"/>
    </source>
</evidence>
<evidence type="ECO:0000313" key="2">
    <source>
        <dbReference type="Proteomes" id="UP000565262"/>
    </source>
</evidence>